<dbReference type="InterPro" id="IPR039356">
    <property type="entry name" value="YfbR/HDDC2"/>
</dbReference>
<evidence type="ECO:0000313" key="10">
    <source>
        <dbReference type="Proteomes" id="UP000597444"/>
    </source>
</evidence>
<dbReference type="SMART" id="SM00471">
    <property type="entry name" value="HDc"/>
    <property type="match status" value="1"/>
</dbReference>
<comment type="cofactor">
    <cofactor evidence="3">
        <name>Co(2+)</name>
        <dbReference type="ChEBI" id="CHEBI:48828"/>
    </cofactor>
</comment>
<dbReference type="CDD" id="cd00077">
    <property type="entry name" value="HDc"/>
    <property type="match status" value="1"/>
</dbReference>
<comment type="catalytic activity">
    <reaction evidence="1">
        <text>a 2'-deoxyribonucleoside 5'-phosphate + H2O = a 2'-deoxyribonucleoside + phosphate</text>
        <dbReference type="Rhea" id="RHEA:36167"/>
        <dbReference type="ChEBI" id="CHEBI:15377"/>
        <dbReference type="ChEBI" id="CHEBI:18274"/>
        <dbReference type="ChEBI" id="CHEBI:43474"/>
        <dbReference type="ChEBI" id="CHEBI:65317"/>
        <dbReference type="EC" id="3.1.3.89"/>
    </reaction>
</comment>
<dbReference type="Gene3D" id="1.10.3210.10">
    <property type="entry name" value="Hypothetical protein af1432"/>
    <property type="match status" value="1"/>
</dbReference>
<dbReference type="GO" id="GO:0046872">
    <property type="term" value="F:metal ion binding"/>
    <property type="evidence" value="ECO:0007669"/>
    <property type="project" value="UniProtKB-KW"/>
</dbReference>
<dbReference type="GO" id="GO:0002953">
    <property type="term" value="F:5'-deoxynucleotidase activity"/>
    <property type="evidence" value="ECO:0007669"/>
    <property type="project" value="UniProtKB-EC"/>
</dbReference>
<dbReference type="InterPro" id="IPR003607">
    <property type="entry name" value="HD/PDEase_dom"/>
</dbReference>
<keyword evidence="10" id="KW-1185">Reference proteome</keyword>
<gene>
    <name evidence="9" type="ORF">KSF_094250</name>
</gene>
<dbReference type="GO" id="GO:0005737">
    <property type="term" value="C:cytoplasm"/>
    <property type="evidence" value="ECO:0007669"/>
    <property type="project" value="TreeGrafter"/>
</dbReference>
<evidence type="ECO:0000259" key="8">
    <source>
        <dbReference type="SMART" id="SM00471"/>
    </source>
</evidence>
<keyword evidence="7" id="KW-0378">Hydrolase</keyword>
<dbReference type="PANTHER" id="PTHR11845">
    <property type="entry name" value="5'-DEOXYNUCLEOTIDASE HDDC2"/>
    <property type="match status" value="1"/>
</dbReference>
<dbReference type="Pfam" id="PF13023">
    <property type="entry name" value="HD_3"/>
    <property type="match status" value="1"/>
</dbReference>
<evidence type="ECO:0000256" key="5">
    <source>
        <dbReference type="ARBA" id="ARBA00012964"/>
    </source>
</evidence>
<name>A0A8J3N9I7_9CHLR</name>
<reference evidence="9" key="1">
    <citation type="submission" date="2020-10" db="EMBL/GenBank/DDBJ databases">
        <title>Taxonomic study of unclassified bacteria belonging to the class Ktedonobacteria.</title>
        <authorList>
            <person name="Yabe S."/>
            <person name="Wang C.M."/>
            <person name="Zheng Y."/>
            <person name="Sakai Y."/>
            <person name="Cavaletti L."/>
            <person name="Monciardini P."/>
            <person name="Donadio S."/>
        </authorList>
    </citation>
    <scope>NUCLEOTIDE SEQUENCE</scope>
    <source>
        <strain evidence="9">ID150040</strain>
    </source>
</reference>
<accession>A0A8J3N9I7</accession>
<evidence type="ECO:0000256" key="1">
    <source>
        <dbReference type="ARBA" id="ARBA00001638"/>
    </source>
</evidence>
<evidence type="ECO:0000256" key="7">
    <source>
        <dbReference type="ARBA" id="ARBA00022801"/>
    </source>
</evidence>
<comment type="subunit">
    <text evidence="4">Homodimer.</text>
</comment>
<dbReference type="EC" id="3.1.3.89" evidence="5"/>
<feature type="domain" description="HD/PDEase" evidence="8">
    <location>
        <begin position="16"/>
        <end position="132"/>
    </location>
</feature>
<dbReference type="PANTHER" id="PTHR11845:SF13">
    <property type="entry name" value="5'-DEOXYNUCLEOTIDASE HDDC2"/>
    <property type="match status" value="1"/>
</dbReference>
<dbReference type="InterPro" id="IPR006674">
    <property type="entry name" value="HD_domain"/>
</dbReference>
<dbReference type="AlphaFoldDB" id="A0A8J3N9I7"/>
<organism evidence="9 10">
    <name type="scientific">Reticulibacter mediterranei</name>
    <dbReference type="NCBI Taxonomy" id="2778369"/>
    <lineage>
        <taxon>Bacteria</taxon>
        <taxon>Bacillati</taxon>
        <taxon>Chloroflexota</taxon>
        <taxon>Ktedonobacteria</taxon>
        <taxon>Ktedonobacterales</taxon>
        <taxon>Reticulibacteraceae</taxon>
        <taxon>Reticulibacter</taxon>
    </lineage>
</organism>
<dbReference type="SUPFAM" id="SSF109604">
    <property type="entry name" value="HD-domain/PDEase-like"/>
    <property type="match status" value="1"/>
</dbReference>
<sequence length="175" mass="20029">MKRVKRSGWWIAGINDPESIAEHTLRTAILGYILASLDGNADPQKTAMICLFHDTGETRINDLHRVSKRYINVGRDEEKALTEQVERLPQDIAENILALFEDYEARISLEAILAKDADLLECIFQAREYQVQGYADVDDWITNCYAGLQTDIARKLADSCMQVEPKEWWQGLKIK</sequence>
<evidence type="ECO:0000256" key="4">
    <source>
        <dbReference type="ARBA" id="ARBA00011738"/>
    </source>
</evidence>
<evidence type="ECO:0000313" key="9">
    <source>
        <dbReference type="EMBL" id="GHO99377.1"/>
    </source>
</evidence>
<comment type="caution">
    <text evidence="9">The sequence shown here is derived from an EMBL/GenBank/DDBJ whole genome shotgun (WGS) entry which is preliminary data.</text>
</comment>
<comment type="cofactor">
    <cofactor evidence="2">
        <name>Mn(2+)</name>
        <dbReference type="ChEBI" id="CHEBI:29035"/>
    </cofactor>
</comment>
<evidence type="ECO:0000256" key="6">
    <source>
        <dbReference type="ARBA" id="ARBA00022723"/>
    </source>
</evidence>
<keyword evidence="6" id="KW-0479">Metal-binding</keyword>
<proteinExistence type="predicted"/>
<evidence type="ECO:0000256" key="2">
    <source>
        <dbReference type="ARBA" id="ARBA00001936"/>
    </source>
</evidence>
<protein>
    <recommendedName>
        <fullName evidence="5">5'-deoxynucleotidase</fullName>
        <ecNumber evidence="5">3.1.3.89</ecNumber>
    </recommendedName>
</protein>
<evidence type="ECO:0000256" key="3">
    <source>
        <dbReference type="ARBA" id="ARBA00001941"/>
    </source>
</evidence>
<dbReference type="Proteomes" id="UP000597444">
    <property type="component" value="Unassembled WGS sequence"/>
</dbReference>
<dbReference type="EMBL" id="BNJK01000002">
    <property type="protein sequence ID" value="GHO99377.1"/>
    <property type="molecule type" value="Genomic_DNA"/>
</dbReference>